<organism evidence="1 2">
    <name type="scientific">Aspergillus tanneri</name>
    <dbReference type="NCBI Taxonomy" id="1220188"/>
    <lineage>
        <taxon>Eukaryota</taxon>
        <taxon>Fungi</taxon>
        <taxon>Dikarya</taxon>
        <taxon>Ascomycota</taxon>
        <taxon>Pezizomycotina</taxon>
        <taxon>Eurotiomycetes</taxon>
        <taxon>Eurotiomycetidae</taxon>
        <taxon>Eurotiales</taxon>
        <taxon>Aspergillaceae</taxon>
        <taxon>Aspergillus</taxon>
        <taxon>Aspergillus subgen. Circumdati</taxon>
    </lineage>
</organism>
<gene>
    <name evidence="1" type="ORF">EYZ11_005469</name>
</gene>
<dbReference type="VEuPathDB" id="FungiDB:EYZ11_005469"/>
<dbReference type="EMBL" id="SOSA01000176">
    <property type="protein sequence ID" value="THC95031.1"/>
    <property type="molecule type" value="Genomic_DNA"/>
</dbReference>
<keyword evidence="2" id="KW-1185">Reference proteome</keyword>
<comment type="caution">
    <text evidence="1">The sequence shown here is derived from an EMBL/GenBank/DDBJ whole genome shotgun (WGS) entry which is preliminary data.</text>
</comment>
<reference evidence="1 2" key="1">
    <citation type="submission" date="2019-03" db="EMBL/GenBank/DDBJ databases">
        <title>The genome sequence of a newly discovered highly antifungal drug resistant Aspergillus species, Aspergillus tanneri NIH 1004.</title>
        <authorList>
            <person name="Mounaud S."/>
            <person name="Singh I."/>
            <person name="Joardar V."/>
            <person name="Pakala S."/>
            <person name="Pakala S."/>
            <person name="Venepally P."/>
            <person name="Hoover J."/>
            <person name="Nierman W."/>
            <person name="Chung J."/>
            <person name="Losada L."/>
        </authorList>
    </citation>
    <scope>NUCLEOTIDE SEQUENCE [LARGE SCALE GENOMIC DNA]</scope>
    <source>
        <strain evidence="1 2">NIH1004</strain>
    </source>
</reference>
<dbReference type="Proteomes" id="UP000308092">
    <property type="component" value="Unassembled WGS sequence"/>
</dbReference>
<evidence type="ECO:0000313" key="2">
    <source>
        <dbReference type="Proteomes" id="UP000308092"/>
    </source>
</evidence>
<sequence length="68" mass="7280">MARDGQAVDEEIGAFSHGYSDVRWGIAGTEKCTKMDSSRGASEFPGGWSHRRSGALTASLHGYPDSAY</sequence>
<protein>
    <submittedName>
        <fullName evidence="1">Uncharacterized protein</fullName>
    </submittedName>
</protein>
<accession>A0A4S3JNT8</accession>
<proteinExistence type="predicted"/>
<evidence type="ECO:0000313" key="1">
    <source>
        <dbReference type="EMBL" id="THC95031.1"/>
    </source>
</evidence>
<dbReference type="AlphaFoldDB" id="A0A4S3JNT8"/>
<name>A0A4S3JNT8_9EURO</name>